<dbReference type="GO" id="GO:0016747">
    <property type="term" value="F:acyltransferase activity, transferring groups other than amino-acyl groups"/>
    <property type="evidence" value="ECO:0007669"/>
    <property type="project" value="InterPro"/>
</dbReference>
<evidence type="ECO:0000259" key="1">
    <source>
        <dbReference type="PROSITE" id="PS51186"/>
    </source>
</evidence>
<dbReference type="InterPro" id="IPR000182">
    <property type="entry name" value="GNAT_dom"/>
</dbReference>
<dbReference type="Pfam" id="PF13302">
    <property type="entry name" value="Acetyltransf_3"/>
    <property type="match status" value="1"/>
</dbReference>
<feature type="domain" description="N-acetyltransferase" evidence="1">
    <location>
        <begin position="8"/>
        <end position="167"/>
    </location>
</feature>
<protein>
    <submittedName>
        <fullName evidence="2">GNAT family N-acetyltransferase</fullName>
    </submittedName>
</protein>
<keyword evidence="2" id="KW-0808">Transferase</keyword>
<organism evidence="2 3">
    <name type="scientific">Dolichospermum flos-aquae CCAP 1403/13F</name>
    <dbReference type="NCBI Taxonomy" id="315271"/>
    <lineage>
        <taxon>Bacteria</taxon>
        <taxon>Bacillati</taxon>
        <taxon>Cyanobacteriota</taxon>
        <taxon>Cyanophyceae</taxon>
        <taxon>Nostocales</taxon>
        <taxon>Aphanizomenonaceae</taxon>
        <taxon>Dolichospermum</taxon>
    </lineage>
</organism>
<proteinExistence type="predicted"/>
<gene>
    <name evidence="2" type="ORF">HGD76_23720</name>
</gene>
<dbReference type="PROSITE" id="PS51186">
    <property type="entry name" value="GNAT"/>
    <property type="match status" value="1"/>
</dbReference>
<dbReference type="AlphaFoldDB" id="A0A6H2C5Z7"/>
<sequence>MNIHGEKVILRAIEAEDLKQLQVWANDPEIQYMLGGWHFPTSMNDQQTWYKSLSCNSNNQRFIILNENNVPIGMANLININYKDGNAEHGLLLDKNYRGKGYGYNVVVAIMNYAFNELRLNRLETTIIANNQPSLNLFMNKCRWKKEGVLRNWYFRNGEFVDKIFLGILREEFMDIYGANNHEQP</sequence>
<name>A0A6H2C5Z7_DOLFA</name>
<evidence type="ECO:0000313" key="2">
    <source>
        <dbReference type="EMBL" id="QJB46741.1"/>
    </source>
</evidence>
<reference evidence="2 3" key="1">
    <citation type="submission" date="2020-04" db="EMBL/GenBank/DDBJ databases">
        <title>Genome-Wide Identification of 5-Methylcytosine Sites in Bacterial Genomes By High-Throughput Sequencing of MspJI Restriction Fragments.</title>
        <authorList>
            <person name="Wu V."/>
        </authorList>
    </citation>
    <scope>NUCLEOTIDE SEQUENCE [LARGE SCALE GENOMIC DNA]</scope>
    <source>
        <strain evidence="2 3">CCAP 1403/13f</strain>
    </source>
</reference>
<accession>A0A6H2C5Z7</accession>
<dbReference type="CDD" id="cd04301">
    <property type="entry name" value="NAT_SF"/>
    <property type="match status" value="1"/>
</dbReference>
<dbReference type="Proteomes" id="UP000502433">
    <property type="component" value="Chromosome"/>
</dbReference>
<dbReference type="InterPro" id="IPR016181">
    <property type="entry name" value="Acyl_CoA_acyltransferase"/>
</dbReference>
<dbReference type="KEGG" id="dfs:HGD76_23720"/>
<dbReference type="PANTHER" id="PTHR43415:SF3">
    <property type="entry name" value="GNAT-FAMILY ACETYLTRANSFERASE"/>
    <property type="match status" value="1"/>
</dbReference>
<dbReference type="PANTHER" id="PTHR43415">
    <property type="entry name" value="SPERMIDINE N(1)-ACETYLTRANSFERASE"/>
    <property type="match status" value="1"/>
</dbReference>
<reference evidence="2 3" key="2">
    <citation type="submission" date="2020-04" db="EMBL/GenBank/DDBJ databases">
        <authorList>
            <person name="Fomenkov A."/>
            <person name="Anton B.P."/>
            <person name="Roberts R.J."/>
        </authorList>
    </citation>
    <scope>NUCLEOTIDE SEQUENCE [LARGE SCALE GENOMIC DNA]</scope>
    <source>
        <strain evidence="2 3">CCAP 1403/13f</strain>
    </source>
</reference>
<dbReference type="EMBL" id="CP051206">
    <property type="protein sequence ID" value="QJB46741.1"/>
    <property type="molecule type" value="Genomic_DNA"/>
</dbReference>
<dbReference type="RefSeq" id="WP_168697217.1">
    <property type="nucleotide sequence ID" value="NZ_CP051206.1"/>
</dbReference>
<evidence type="ECO:0000313" key="3">
    <source>
        <dbReference type="Proteomes" id="UP000502433"/>
    </source>
</evidence>
<dbReference type="Gene3D" id="3.40.630.30">
    <property type="match status" value="1"/>
</dbReference>
<dbReference type="SUPFAM" id="SSF55729">
    <property type="entry name" value="Acyl-CoA N-acyltransferases (Nat)"/>
    <property type="match status" value="1"/>
</dbReference>